<dbReference type="InterPro" id="IPR004926">
    <property type="entry name" value="LEA_3a"/>
</dbReference>
<dbReference type="PANTHER" id="PTHR33509">
    <property type="entry name" value="LATE EMBRYOGENIS ABUNDANT PROTEIN 2-RELATED"/>
    <property type="match status" value="1"/>
</dbReference>
<gene>
    <name evidence="3" type="primary">LOC111313399</name>
</gene>
<reference evidence="3" key="1">
    <citation type="submission" date="2025-08" db="UniProtKB">
        <authorList>
            <consortium name="RefSeq"/>
        </authorList>
    </citation>
    <scope>IDENTIFICATION</scope>
    <source>
        <tissue evidence="3">Fruit stalk</tissue>
    </source>
</reference>
<dbReference type="KEGG" id="dzi:111313399"/>
<dbReference type="Proteomes" id="UP000515121">
    <property type="component" value="Unplaced"/>
</dbReference>
<dbReference type="GeneID" id="111313399"/>
<protein>
    <submittedName>
        <fullName evidence="3">Indole-3-acetic acid-induced protein ARG2-like</fullName>
    </submittedName>
</protein>
<proteinExistence type="inferred from homology"/>
<evidence type="ECO:0000313" key="3">
    <source>
        <dbReference type="RefSeq" id="XP_022769807.1"/>
    </source>
</evidence>
<dbReference type="OrthoDB" id="1936089at2759"/>
<dbReference type="Pfam" id="PF03242">
    <property type="entry name" value="LEA_3a"/>
    <property type="match status" value="1"/>
</dbReference>
<dbReference type="RefSeq" id="XP_022769807.1">
    <property type="nucleotide sequence ID" value="XM_022914072.1"/>
</dbReference>
<evidence type="ECO:0000313" key="2">
    <source>
        <dbReference type="Proteomes" id="UP000515121"/>
    </source>
</evidence>
<comment type="similarity">
    <text evidence="1">Belongs to the LEA type 3 family.</text>
</comment>
<keyword evidence="2" id="KW-1185">Reference proteome</keyword>
<dbReference type="AlphaFoldDB" id="A0A6P6AY00"/>
<sequence>MARSFSNVKLFSTIVVDGISNAFSRRGYAAASQGVAPSGVRGGAATNSAVVKKTGEEMVGAKEKVSWVPDPVTGCYRPENCAKEIDVAELRAMLLKKN</sequence>
<name>A0A6P6AY00_DURZI</name>
<accession>A0A6P6AY00</accession>
<dbReference type="GO" id="GO:0005739">
    <property type="term" value="C:mitochondrion"/>
    <property type="evidence" value="ECO:0007669"/>
    <property type="project" value="TreeGrafter"/>
</dbReference>
<organism evidence="2 3">
    <name type="scientific">Durio zibethinus</name>
    <name type="common">Durian</name>
    <dbReference type="NCBI Taxonomy" id="66656"/>
    <lineage>
        <taxon>Eukaryota</taxon>
        <taxon>Viridiplantae</taxon>
        <taxon>Streptophyta</taxon>
        <taxon>Embryophyta</taxon>
        <taxon>Tracheophyta</taxon>
        <taxon>Spermatophyta</taxon>
        <taxon>Magnoliopsida</taxon>
        <taxon>eudicotyledons</taxon>
        <taxon>Gunneridae</taxon>
        <taxon>Pentapetalae</taxon>
        <taxon>rosids</taxon>
        <taxon>malvids</taxon>
        <taxon>Malvales</taxon>
        <taxon>Malvaceae</taxon>
        <taxon>Helicteroideae</taxon>
        <taxon>Durio</taxon>
    </lineage>
</organism>
<evidence type="ECO:0000256" key="1">
    <source>
        <dbReference type="ARBA" id="ARBA00007086"/>
    </source>
</evidence>
<dbReference type="GO" id="GO:0006950">
    <property type="term" value="P:response to stress"/>
    <property type="evidence" value="ECO:0007669"/>
    <property type="project" value="TreeGrafter"/>
</dbReference>
<dbReference type="PANTHER" id="PTHR33509:SF5">
    <property type="entry name" value="PROTEIN SENESCENCE-ASSOCIATED GENE 21, MITOCHONDRIAL"/>
    <property type="match status" value="1"/>
</dbReference>